<feature type="compositionally biased region" description="Low complexity" evidence="1">
    <location>
        <begin position="617"/>
        <end position="635"/>
    </location>
</feature>
<evidence type="ECO:0000313" key="3">
    <source>
        <dbReference type="Proteomes" id="UP001602322"/>
    </source>
</evidence>
<reference evidence="2 3" key="1">
    <citation type="submission" date="2024-10" db="EMBL/GenBank/DDBJ databases">
        <title>The Natural Products Discovery Center: Release of the First 8490 Sequenced Strains for Exploring Actinobacteria Biosynthetic Diversity.</title>
        <authorList>
            <person name="Kalkreuter E."/>
            <person name="Kautsar S.A."/>
            <person name="Yang D."/>
            <person name="Bader C.D."/>
            <person name="Teijaro C.N."/>
            <person name="Fluegel L."/>
            <person name="Davis C.M."/>
            <person name="Simpson J.R."/>
            <person name="Lauterbach L."/>
            <person name="Steele A.D."/>
            <person name="Gui C."/>
            <person name="Meng S."/>
            <person name="Li G."/>
            <person name="Viehrig K."/>
            <person name="Ye F."/>
            <person name="Su P."/>
            <person name="Kiefer A.F."/>
            <person name="Nichols A."/>
            <person name="Cepeda A.J."/>
            <person name="Yan W."/>
            <person name="Fan B."/>
            <person name="Jiang Y."/>
            <person name="Adhikari A."/>
            <person name="Zheng C.-J."/>
            <person name="Schuster L."/>
            <person name="Cowan T.M."/>
            <person name="Smanski M.J."/>
            <person name="Chevrette M.G."/>
            <person name="De Carvalho L.P.S."/>
            <person name="Shen B."/>
        </authorList>
    </citation>
    <scope>NUCLEOTIDE SEQUENCE [LARGE SCALE GENOMIC DNA]</scope>
    <source>
        <strain evidence="2 3">NPDC012540</strain>
    </source>
</reference>
<feature type="compositionally biased region" description="Low complexity" evidence="1">
    <location>
        <begin position="763"/>
        <end position="835"/>
    </location>
</feature>
<keyword evidence="3" id="KW-1185">Reference proteome</keyword>
<feature type="compositionally biased region" description="Pro residues" evidence="1">
    <location>
        <begin position="501"/>
        <end position="511"/>
    </location>
</feature>
<dbReference type="Proteomes" id="UP001602322">
    <property type="component" value="Unassembled WGS sequence"/>
</dbReference>
<protein>
    <recommendedName>
        <fullName evidence="4">NAD(+)--protein-arginine ADP-ribosyltransferase</fullName>
    </recommendedName>
</protein>
<comment type="caution">
    <text evidence="2">The sequence shown here is derived from an EMBL/GenBank/DDBJ whole genome shotgun (WGS) entry which is preliminary data.</text>
</comment>
<feature type="compositionally biased region" description="Low complexity" evidence="1">
    <location>
        <begin position="534"/>
        <end position="546"/>
    </location>
</feature>
<proteinExistence type="predicted"/>
<feature type="compositionally biased region" description="Basic and acidic residues" evidence="1">
    <location>
        <begin position="647"/>
        <end position="656"/>
    </location>
</feature>
<dbReference type="EMBL" id="JBIBEG010000021">
    <property type="protein sequence ID" value="MFF5900925.1"/>
    <property type="molecule type" value="Genomic_DNA"/>
</dbReference>
<sequence>MSRWSTLFSRHGGAAPARATPDGHPGRPSGVAPVEEVDGVVLLRSADDDFPSLAQATEVALAVGGEDTVTILVGAPGEGDTATHWTRLGNALDTLRDRGSTRVRLVLSGAGHDRADRPCLARRIADAWGLEVIAPDGAVLITPGGTLYVPYPSTPGGGWWRFEPDSEPRPLGSRAPMPEWQNALHGVPARTSGGCLVHQIPAGLVIRPAEVPTPGTDDLSFAVPVQSGHPLILVGAPDAEDVAAEEVATVLAALPAAHRSRARLAPGGRSDLLRLGQSVADMLDEEVEVLTGIPLLAGDPDTLGAVRPSLIGRTGEPTWQPYVTAVICGPPGTDGRRPMPRPTFVHPALVGMPGGRPDFTPLTDAWGVTVTRAGLAVVPLDGPRPPVVTVPVDPDTLTVELGVPGQPVDDSLLPALSRLLIELGFRPRARTTLLVRGRLTTGERSLRDLATEHGVAGIRYATRQVGPGRRTGGPAPGAPAALRAPARTPPPARSGAMPTVSGPPVPRPPVPGARAAAGEGPHLPGGERPVAEQTAAGSTSTTPASANRRRPGCEPVAEEPKPSGPTALPSRAAGEPLAGRARPPEGRQQPDATVREEKLPARPRETPAPEVSPASHGPAGRAEAPRAVAAPDTAGPEGGTSTGDGPRGSRDIRATKPEPGPHPSNSTRPAVRQEGRTPSPAGDRGDRPAPLMPHPASHETAERSREGSDPVTDPTTGSATEGSGRALGAPSGLPQDPGARDGAVTPARADSGEPSGRGGRGRGASADGALPAPQGTDADTDTDAATAPPQPGTTAGPGPADPGRTAPKAAPPTNSGSGAGAPAAPATGRTGPRAALDLSTSVPYRPGHVSTVAERAGFRDLAASGWEGHGAAVQRWLTRMPALRGQELAEARADLIALHAYLTYEDGPLHHAALARDLRTGDGRLPGYAACLSSALRRLPSYRGVVVRGAAPDGGERAPEPGTLLLDPAPVGALALPRARPEGAPVRYVIWSVTGRKVRQLLDRPGAVAAADEVVFTPGSAFRVLDSRTQHGVPVVLLRELSATAALYQDGADAELNGLDHSALERLEKALDGVLSGSGGPSWPARCIGPLGQGG</sequence>
<feature type="compositionally biased region" description="Gly residues" evidence="1">
    <location>
        <begin position="636"/>
        <end position="646"/>
    </location>
</feature>
<evidence type="ECO:0008006" key="4">
    <source>
        <dbReference type="Google" id="ProtNLM"/>
    </source>
</evidence>
<name>A0ABW6XGP7_9ACTN</name>
<evidence type="ECO:0000313" key="2">
    <source>
        <dbReference type="EMBL" id="MFF5900925.1"/>
    </source>
</evidence>
<feature type="compositionally biased region" description="Low complexity" evidence="1">
    <location>
        <begin position="512"/>
        <end position="521"/>
    </location>
</feature>
<feature type="region of interest" description="Disordered" evidence="1">
    <location>
        <begin position="1"/>
        <end position="32"/>
    </location>
</feature>
<dbReference type="RefSeq" id="WP_387909249.1">
    <property type="nucleotide sequence ID" value="NZ_JBIBEG010000021.1"/>
</dbReference>
<feature type="compositionally biased region" description="Basic and acidic residues" evidence="1">
    <location>
        <begin position="696"/>
        <end position="708"/>
    </location>
</feature>
<accession>A0ABW6XGP7</accession>
<organism evidence="2 3">
    <name type="scientific">Streptomyces argenteolus</name>
    <dbReference type="NCBI Taxonomy" id="67274"/>
    <lineage>
        <taxon>Bacteria</taxon>
        <taxon>Bacillati</taxon>
        <taxon>Actinomycetota</taxon>
        <taxon>Actinomycetes</taxon>
        <taxon>Kitasatosporales</taxon>
        <taxon>Streptomycetaceae</taxon>
        <taxon>Streptomyces</taxon>
    </lineage>
</organism>
<feature type="region of interest" description="Disordered" evidence="1">
    <location>
        <begin position="460"/>
        <end position="843"/>
    </location>
</feature>
<evidence type="ECO:0000256" key="1">
    <source>
        <dbReference type="SAM" id="MobiDB-lite"/>
    </source>
</evidence>
<gene>
    <name evidence="2" type="ORF">ACFY8O_34125</name>
</gene>
<feature type="compositionally biased region" description="Basic and acidic residues" evidence="1">
    <location>
        <begin position="593"/>
        <end position="607"/>
    </location>
</feature>
<dbReference type="Gene3D" id="3.90.176.10">
    <property type="entry name" value="Toxin ADP-ribosyltransferase, Chain A, domain 1"/>
    <property type="match status" value="1"/>
</dbReference>